<evidence type="ECO:0000256" key="7">
    <source>
        <dbReference type="ARBA" id="ARBA00022982"/>
    </source>
</evidence>
<evidence type="ECO:0000256" key="6">
    <source>
        <dbReference type="ARBA" id="ARBA00022764"/>
    </source>
</evidence>
<keyword evidence="6" id="KW-0574">Periplasm</keyword>
<keyword evidence="3" id="KW-0813">Transport</keyword>
<evidence type="ECO:0000259" key="10">
    <source>
        <dbReference type="Pfam" id="PF14537"/>
    </source>
</evidence>
<organism evidence="11 12">
    <name type="scientific">Shewanella mangrovi</name>
    <dbReference type="NCBI Taxonomy" id="1515746"/>
    <lineage>
        <taxon>Bacteria</taxon>
        <taxon>Pseudomonadati</taxon>
        <taxon>Pseudomonadota</taxon>
        <taxon>Gammaproteobacteria</taxon>
        <taxon>Alteromonadales</taxon>
        <taxon>Shewanellaceae</taxon>
        <taxon>Shewanella</taxon>
    </lineage>
</organism>
<evidence type="ECO:0000256" key="8">
    <source>
        <dbReference type="ARBA" id="ARBA00023004"/>
    </source>
</evidence>
<dbReference type="InterPro" id="IPR036280">
    <property type="entry name" value="Multihaem_cyt_sf"/>
</dbReference>
<name>A0A094K0U9_9GAMM</name>
<dbReference type="GO" id="GO:0042597">
    <property type="term" value="C:periplasmic space"/>
    <property type="evidence" value="ECO:0007669"/>
    <property type="project" value="UniProtKB-SubCell"/>
</dbReference>
<dbReference type="EMBL" id="JPEO01000003">
    <property type="protein sequence ID" value="KFZ38286.1"/>
    <property type="molecule type" value="Genomic_DNA"/>
</dbReference>
<gene>
    <name evidence="11" type="ORF">HR45_07315</name>
</gene>
<dbReference type="AlphaFoldDB" id="A0A094K0U9"/>
<feature type="signal peptide" evidence="9">
    <location>
        <begin position="1"/>
        <end position="22"/>
    </location>
</feature>
<keyword evidence="5" id="KW-0479">Metal-binding</keyword>
<dbReference type="SUPFAM" id="SSF48695">
    <property type="entry name" value="Multiheme cytochromes"/>
    <property type="match status" value="1"/>
</dbReference>
<dbReference type="STRING" id="1515746.HR45_07315"/>
<evidence type="ECO:0000256" key="5">
    <source>
        <dbReference type="ARBA" id="ARBA00022723"/>
    </source>
</evidence>
<evidence type="ECO:0000256" key="2">
    <source>
        <dbReference type="ARBA" id="ARBA00004418"/>
    </source>
</evidence>
<sequence>MNKLKLFVALMLTMLFSMNSNAIEQREAHKQAIGKDCKVCHDQGMKQPPSDTTCLKCHNIDDLVKKSKRSDEDKWQNPHNNLHYGKDLPCIECHGEHVKKQPLCKNCHTFKFDKFPG</sequence>
<dbReference type="CDD" id="cd08168">
    <property type="entry name" value="Cytochrom_C3"/>
    <property type="match status" value="1"/>
</dbReference>
<dbReference type="OrthoDB" id="9153838at2"/>
<keyword evidence="8" id="KW-0408">Iron</keyword>
<evidence type="ECO:0000313" key="11">
    <source>
        <dbReference type="EMBL" id="KFZ38286.1"/>
    </source>
</evidence>
<dbReference type="Pfam" id="PF14537">
    <property type="entry name" value="Cytochrom_c3_2"/>
    <property type="match status" value="1"/>
</dbReference>
<proteinExistence type="predicted"/>
<comment type="cofactor">
    <cofactor evidence="1">
        <name>heme c</name>
        <dbReference type="ChEBI" id="CHEBI:61717"/>
    </cofactor>
</comment>
<keyword evidence="4" id="KW-0349">Heme</keyword>
<dbReference type="InterPro" id="IPR012286">
    <property type="entry name" value="Tetrahaem_cytochrome"/>
</dbReference>
<feature type="domain" description="Tetrahaem cytochrome" evidence="10">
    <location>
        <begin position="32"/>
        <end position="109"/>
    </location>
</feature>
<accession>A0A094K0U9</accession>
<reference evidence="11 12" key="1">
    <citation type="submission" date="2014-06" db="EMBL/GenBank/DDBJ databases">
        <title>Shewanella sp. YQH10.</title>
        <authorList>
            <person name="Liu Y."/>
            <person name="Zeng R."/>
        </authorList>
    </citation>
    <scope>NUCLEOTIDE SEQUENCE [LARGE SCALE GENOMIC DNA]</scope>
    <source>
        <strain evidence="11 12">YQH10</strain>
    </source>
</reference>
<protein>
    <submittedName>
        <fullName evidence="11">Cytochrome C</fullName>
    </submittedName>
</protein>
<keyword evidence="9" id="KW-0732">Signal</keyword>
<feature type="chain" id="PRO_5001906340" evidence="9">
    <location>
        <begin position="23"/>
        <end position="117"/>
    </location>
</feature>
<dbReference type="eggNOG" id="COG0484">
    <property type="taxonomic scope" value="Bacteria"/>
</dbReference>
<dbReference type="RefSeq" id="WP_037441199.1">
    <property type="nucleotide sequence ID" value="NZ_JPEO01000003.1"/>
</dbReference>
<evidence type="ECO:0000313" key="12">
    <source>
        <dbReference type="Proteomes" id="UP000029264"/>
    </source>
</evidence>
<comment type="subcellular location">
    <subcellularLocation>
        <location evidence="2">Periplasm</location>
    </subcellularLocation>
</comment>
<evidence type="ECO:0000256" key="3">
    <source>
        <dbReference type="ARBA" id="ARBA00022448"/>
    </source>
</evidence>
<keyword evidence="7" id="KW-0249">Electron transport</keyword>
<evidence type="ECO:0000256" key="4">
    <source>
        <dbReference type="ARBA" id="ARBA00022617"/>
    </source>
</evidence>
<evidence type="ECO:0000256" key="9">
    <source>
        <dbReference type="SAM" id="SignalP"/>
    </source>
</evidence>
<dbReference type="Gene3D" id="1.10.1130.10">
    <property type="entry name" value="Flavocytochrome C3, Chain A"/>
    <property type="match status" value="1"/>
</dbReference>
<dbReference type="Proteomes" id="UP000029264">
    <property type="component" value="Unassembled WGS sequence"/>
</dbReference>
<keyword evidence="12" id="KW-1185">Reference proteome</keyword>
<comment type="caution">
    <text evidence="11">The sequence shown here is derived from an EMBL/GenBank/DDBJ whole genome shotgun (WGS) entry which is preliminary data.</text>
</comment>
<dbReference type="GO" id="GO:0046872">
    <property type="term" value="F:metal ion binding"/>
    <property type="evidence" value="ECO:0007669"/>
    <property type="project" value="UniProtKB-KW"/>
</dbReference>
<evidence type="ECO:0000256" key="1">
    <source>
        <dbReference type="ARBA" id="ARBA00001926"/>
    </source>
</evidence>